<protein>
    <recommendedName>
        <fullName evidence="4">DoxX-like family protein</fullName>
    </recommendedName>
</protein>
<proteinExistence type="predicted"/>
<gene>
    <name evidence="2" type="ORF">SAMN04487949_2704</name>
</gene>
<evidence type="ECO:0008006" key="4">
    <source>
        <dbReference type="Google" id="ProtNLM"/>
    </source>
</evidence>
<dbReference type="AlphaFoldDB" id="A0A1G9WCA3"/>
<keyword evidence="3" id="KW-1185">Reference proteome</keyword>
<evidence type="ECO:0000313" key="3">
    <source>
        <dbReference type="Proteomes" id="UP000199451"/>
    </source>
</evidence>
<keyword evidence="1" id="KW-0812">Transmembrane</keyword>
<evidence type="ECO:0000256" key="1">
    <source>
        <dbReference type="SAM" id="Phobius"/>
    </source>
</evidence>
<reference evidence="3" key="1">
    <citation type="submission" date="2016-10" db="EMBL/GenBank/DDBJ databases">
        <authorList>
            <person name="Varghese N."/>
            <person name="Submissions S."/>
        </authorList>
    </citation>
    <scope>NUCLEOTIDE SEQUENCE [LARGE SCALE GENOMIC DNA]</scope>
    <source>
        <strain evidence="3">CGMCC 1.10119</strain>
    </source>
</reference>
<dbReference type="Proteomes" id="UP000199451">
    <property type="component" value="Unassembled WGS sequence"/>
</dbReference>
<feature type="transmembrane region" description="Helical" evidence="1">
    <location>
        <begin position="48"/>
        <end position="67"/>
    </location>
</feature>
<dbReference type="EMBL" id="FNHL01000003">
    <property type="protein sequence ID" value="SDM82204.1"/>
    <property type="molecule type" value="Genomic_DNA"/>
</dbReference>
<dbReference type="RefSeq" id="WP_089698196.1">
    <property type="nucleotide sequence ID" value="NZ_FNHL01000003.1"/>
</dbReference>
<dbReference type="OrthoDB" id="293729at2157"/>
<keyword evidence="1" id="KW-1133">Transmembrane helix</keyword>
<name>A0A1G9WCA3_9EURY</name>
<feature type="transmembrane region" description="Helical" evidence="1">
    <location>
        <begin position="105"/>
        <end position="124"/>
    </location>
</feature>
<sequence length="130" mass="13261">MSPFDWLFPTWSDPLAIAVFVGLRVLANSSLTLLVARVAGSAAVATKILAGGTALSAVVTVSVLRPGGLGLTASYVELLVQVGLLVIAGYAVYSRPTDRRTGLATALVLVVAALLTLATVPLYGEALVAP</sequence>
<keyword evidence="1" id="KW-0472">Membrane</keyword>
<feature type="transmembrane region" description="Helical" evidence="1">
    <location>
        <begin position="15"/>
        <end position="36"/>
    </location>
</feature>
<organism evidence="2 3">
    <name type="scientific">Halogranum gelatinilyticum</name>
    <dbReference type="NCBI Taxonomy" id="660521"/>
    <lineage>
        <taxon>Archaea</taxon>
        <taxon>Methanobacteriati</taxon>
        <taxon>Methanobacteriota</taxon>
        <taxon>Stenosarchaea group</taxon>
        <taxon>Halobacteria</taxon>
        <taxon>Halobacteriales</taxon>
        <taxon>Haloferacaceae</taxon>
    </lineage>
</organism>
<evidence type="ECO:0000313" key="2">
    <source>
        <dbReference type="EMBL" id="SDM82204.1"/>
    </source>
</evidence>
<accession>A0A1G9WCA3</accession>
<feature type="transmembrane region" description="Helical" evidence="1">
    <location>
        <begin position="73"/>
        <end position="93"/>
    </location>
</feature>